<feature type="transmembrane region" description="Helical" evidence="7">
    <location>
        <begin position="346"/>
        <end position="368"/>
    </location>
</feature>
<dbReference type="InParanoid" id="A0A163MWI0"/>
<organism evidence="9">
    <name type="scientific">Absidia glauca</name>
    <name type="common">Pin mould</name>
    <dbReference type="NCBI Taxonomy" id="4829"/>
    <lineage>
        <taxon>Eukaryota</taxon>
        <taxon>Fungi</taxon>
        <taxon>Fungi incertae sedis</taxon>
        <taxon>Mucoromycota</taxon>
        <taxon>Mucoromycotina</taxon>
        <taxon>Mucoromycetes</taxon>
        <taxon>Mucorales</taxon>
        <taxon>Cunninghamellaceae</taxon>
        <taxon>Absidia</taxon>
    </lineage>
</organism>
<proteinExistence type="predicted"/>
<evidence type="ECO:0000256" key="3">
    <source>
        <dbReference type="ARBA" id="ARBA00022827"/>
    </source>
</evidence>
<protein>
    <recommendedName>
        <fullName evidence="8">FAD-binding domain-containing protein</fullName>
    </recommendedName>
</protein>
<dbReference type="InterPro" id="IPR002938">
    <property type="entry name" value="FAD-bd"/>
</dbReference>
<evidence type="ECO:0000313" key="10">
    <source>
        <dbReference type="Proteomes" id="UP000078561"/>
    </source>
</evidence>
<dbReference type="Proteomes" id="UP000078561">
    <property type="component" value="Unassembled WGS sequence"/>
</dbReference>
<keyword evidence="3" id="KW-0274">FAD</keyword>
<dbReference type="OMA" id="VEDCHAM"/>
<evidence type="ECO:0000256" key="1">
    <source>
        <dbReference type="ARBA" id="ARBA00001974"/>
    </source>
</evidence>
<keyword evidence="4" id="KW-0521">NADP</keyword>
<dbReference type="Pfam" id="PF01494">
    <property type="entry name" value="FAD_binding_3"/>
    <property type="match status" value="1"/>
</dbReference>
<reference evidence="9" key="1">
    <citation type="submission" date="2016-04" db="EMBL/GenBank/DDBJ databases">
        <authorList>
            <person name="Evans L.H."/>
            <person name="Alamgir A."/>
            <person name="Owens N."/>
            <person name="Weber N.D."/>
            <person name="Virtaneva K."/>
            <person name="Barbian K."/>
            <person name="Babar A."/>
            <person name="Rosenke K."/>
        </authorList>
    </citation>
    <scope>NUCLEOTIDE SEQUENCE [LARGE SCALE GENOMIC DNA]</scope>
    <source>
        <strain evidence="9">CBS 101.48</strain>
    </source>
</reference>
<keyword evidence="2" id="KW-0285">Flavoprotein</keyword>
<keyword evidence="6" id="KW-0503">Monooxygenase</keyword>
<dbReference type="OrthoDB" id="10053569at2759"/>
<dbReference type="STRING" id="4829.A0A163MWI0"/>
<dbReference type="AlphaFoldDB" id="A0A163MWI0"/>
<dbReference type="PRINTS" id="PR00420">
    <property type="entry name" value="RNGMNOXGNASE"/>
</dbReference>
<comment type="cofactor">
    <cofactor evidence="1">
        <name>FAD</name>
        <dbReference type="ChEBI" id="CHEBI:57692"/>
    </cofactor>
</comment>
<keyword evidence="10" id="KW-1185">Reference proteome</keyword>
<dbReference type="PANTHER" id="PTHR46028">
    <property type="entry name" value="KYNURENINE 3-MONOOXYGENASE"/>
    <property type="match status" value="1"/>
</dbReference>
<dbReference type="GO" id="GO:0004502">
    <property type="term" value="F:kynurenine 3-monooxygenase activity"/>
    <property type="evidence" value="ECO:0007669"/>
    <property type="project" value="TreeGrafter"/>
</dbReference>
<dbReference type="GO" id="GO:0070189">
    <property type="term" value="P:kynurenine metabolic process"/>
    <property type="evidence" value="ECO:0007669"/>
    <property type="project" value="TreeGrafter"/>
</dbReference>
<evidence type="ECO:0000256" key="6">
    <source>
        <dbReference type="ARBA" id="ARBA00023033"/>
    </source>
</evidence>
<evidence type="ECO:0000313" key="9">
    <source>
        <dbReference type="EMBL" id="SAM09481.1"/>
    </source>
</evidence>
<evidence type="ECO:0000256" key="5">
    <source>
        <dbReference type="ARBA" id="ARBA00023002"/>
    </source>
</evidence>
<keyword evidence="7" id="KW-0812">Transmembrane</keyword>
<evidence type="ECO:0000256" key="4">
    <source>
        <dbReference type="ARBA" id="ARBA00022857"/>
    </source>
</evidence>
<gene>
    <name evidence="9" type="primary">ABSGL_15157.1 scaffold 15162</name>
</gene>
<feature type="domain" description="FAD-binding" evidence="8">
    <location>
        <begin position="31"/>
        <end position="281"/>
    </location>
</feature>
<keyword evidence="7" id="KW-1133">Transmembrane helix</keyword>
<evidence type="ECO:0000256" key="2">
    <source>
        <dbReference type="ARBA" id="ARBA00022630"/>
    </source>
</evidence>
<dbReference type="EMBL" id="LT555008">
    <property type="protein sequence ID" value="SAM09481.1"/>
    <property type="molecule type" value="Genomic_DNA"/>
</dbReference>
<keyword evidence="7" id="KW-0472">Membrane</keyword>
<sequence>MTARSSAAVLQARTALMRSAIGLLSRFFNVLVLEAAEKCPEVTMYFEHKLNRIDFSKGSMDFLQGPEKTKVTKHADLIVGTDGAYSKVRGQMMRMTRMNYQQEYIDECYCELHMPAKLVEGKRTYAMDPNHLHIWPRHKFLITAIPDRDHTFTCTLFMPYGMFEAIDTNEKLMEFFATYFKDIIPLIGEETLQKDYFQNPRGSLISIKASPHHVLAKGVLLGDSAHAMVPFYGQGLNCGLQDVQVLFKVLDEHLICSATVPYGLQQALEAYSAERVEDCHAMCDLAMYNHKELRSGVTSLSYLIRRRLERWIHQRAPQVLVPLYCMVSFSTIPYSEAIRRWRRQSIGILVVLSVLALISMVSLFWLVAQGVTTVYS</sequence>
<accession>A0A163MWI0</accession>
<keyword evidence="5" id="KW-0560">Oxidoreductase</keyword>
<dbReference type="GO" id="GO:0071949">
    <property type="term" value="F:FAD binding"/>
    <property type="evidence" value="ECO:0007669"/>
    <property type="project" value="InterPro"/>
</dbReference>
<dbReference type="PANTHER" id="PTHR46028:SF2">
    <property type="entry name" value="KYNURENINE 3-MONOOXYGENASE"/>
    <property type="match status" value="1"/>
</dbReference>
<dbReference type="GO" id="GO:0005741">
    <property type="term" value="C:mitochondrial outer membrane"/>
    <property type="evidence" value="ECO:0007669"/>
    <property type="project" value="TreeGrafter"/>
</dbReference>
<feature type="transmembrane region" description="Helical" evidence="7">
    <location>
        <begin position="316"/>
        <end position="334"/>
    </location>
</feature>
<dbReference type="InterPro" id="IPR036188">
    <property type="entry name" value="FAD/NAD-bd_sf"/>
</dbReference>
<evidence type="ECO:0000259" key="8">
    <source>
        <dbReference type="Pfam" id="PF01494"/>
    </source>
</evidence>
<evidence type="ECO:0000256" key="7">
    <source>
        <dbReference type="SAM" id="Phobius"/>
    </source>
</evidence>
<dbReference type="Gene3D" id="3.50.50.60">
    <property type="entry name" value="FAD/NAD(P)-binding domain"/>
    <property type="match status" value="1"/>
</dbReference>
<dbReference type="SUPFAM" id="SSF51905">
    <property type="entry name" value="FAD/NAD(P)-binding domain"/>
    <property type="match status" value="1"/>
</dbReference>
<name>A0A163MWI0_ABSGL</name>